<feature type="coiled-coil region" evidence="1">
    <location>
        <begin position="6"/>
        <end position="33"/>
    </location>
</feature>
<dbReference type="EMBL" id="JABCIY010000235">
    <property type="protein sequence ID" value="KAF7187122.1"/>
    <property type="molecule type" value="Genomic_DNA"/>
</dbReference>
<sequence length="142" mass="16759">MAGNDIETLKETITRLEREKYDLECQLQLLSEQYNSLLTKYNSQDSMSDMYQHDAFLSREQLNVAETKFEEAQLEIAELQAALEDAEERNRMIVANAKTLELEIATAERRHDELLEINEELVRENHDLRIELEELKRDHEGY</sequence>
<comment type="caution">
    <text evidence="2">The sequence shown here is derived from an EMBL/GenBank/DDBJ whole genome shotgun (WGS) entry which is preliminary data.</text>
</comment>
<proteinExistence type="predicted"/>
<keyword evidence="1" id="KW-0175">Coiled coil</keyword>
<protein>
    <recommendedName>
        <fullName evidence="4">NUDE domain-containing protein</fullName>
    </recommendedName>
</protein>
<organism evidence="2 3">
    <name type="scientific">Pseudocercospora fuligena</name>
    <dbReference type="NCBI Taxonomy" id="685502"/>
    <lineage>
        <taxon>Eukaryota</taxon>
        <taxon>Fungi</taxon>
        <taxon>Dikarya</taxon>
        <taxon>Ascomycota</taxon>
        <taxon>Pezizomycotina</taxon>
        <taxon>Dothideomycetes</taxon>
        <taxon>Dothideomycetidae</taxon>
        <taxon>Mycosphaerellales</taxon>
        <taxon>Mycosphaerellaceae</taxon>
        <taxon>Pseudocercospora</taxon>
    </lineage>
</organism>
<dbReference type="AlphaFoldDB" id="A0A8H6VE18"/>
<evidence type="ECO:0000256" key="1">
    <source>
        <dbReference type="SAM" id="Coils"/>
    </source>
</evidence>
<dbReference type="OrthoDB" id="10535870at2759"/>
<accession>A0A8H6VE18</accession>
<name>A0A8H6VE18_9PEZI</name>
<reference evidence="2" key="1">
    <citation type="submission" date="2020-04" db="EMBL/GenBank/DDBJ databases">
        <title>Draft genome resource of the tomato pathogen Pseudocercospora fuligena.</title>
        <authorList>
            <person name="Zaccaron A."/>
        </authorList>
    </citation>
    <scope>NUCLEOTIDE SEQUENCE</scope>
    <source>
        <strain evidence="2">PF001</strain>
    </source>
</reference>
<evidence type="ECO:0000313" key="3">
    <source>
        <dbReference type="Proteomes" id="UP000660729"/>
    </source>
</evidence>
<evidence type="ECO:0000313" key="2">
    <source>
        <dbReference type="EMBL" id="KAF7187122.1"/>
    </source>
</evidence>
<dbReference type="Proteomes" id="UP000660729">
    <property type="component" value="Unassembled WGS sequence"/>
</dbReference>
<keyword evidence="3" id="KW-1185">Reference proteome</keyword>
<feature type="coiled-coil region" evidence="1">
    <location>
        <begin position="62"/>
        <end position="138"/>
    </location>
</feature>
<gene>
    <name evidence="2" type="ORF">HII31_11503</name>
</gene>
<evidence type="ECO:0008006" key="4">
    <source>
        <dbReference type="Google" id="ProtNLM"/>
    </source>
</evidence>